<feature type="transmembrane region" description="Helical" evidence="1">
    <location>
        <begin position="12"/>
        <end position="30"/>
    </location>
</feature>
<evidence type="ECO:0000259" key="2">
    <source>
        <dbReference type="Pfam" id="PF01882"/>
    </source>
</evidence>
<organism evidence="3 4">
    <name type="scientific">Priestia veravalensis</name>
    <dbReference type="NCBI Taxonomy" id="1414648"/>
    <lineage>
        <taxon>Bacteria</taxon>
        <taxon>Bacillati</taxon>
        <taxon>Bacillota</taxon>
        <taxon>Bacilli</taxon>
        <taxon>Bacillales</taxon>
        <taxon>Bacillaceae</taxon>
        <taxon>Priestia</taxon>
    </lineage>
</organism>
<keyword evidence="1" id="KW-0472">Membrane</keyword>
<dbReference type="PANTHER" id="PTHR34351">
    <property type="entry name" value="SLR1927 PROTEIN-RELATED"/>
    <property type="match status" value="1"/>
</dbReference>
<dbReference type="InterPro" id="IPR002881">
    <property type="entry name" value="DUF58"/>
</dbReference>
<sequence>MAKLSVKRQPVISFLLLVVLLVATFAYAMFQGGFVSWFLFYSFLPFGLYGIVIAFYPMKSWQVERVMTRTQYEAKESVYYKVHIKRNSFFPLYNLSVEDICKEADLSLRKIVYPLWKKDIVIEFEIPSLERGEYNLTGISIEMSDLLGIVHRQQVFVTRNQLIMYPHLIQVKPTSSQWSEGEKHFYKRSIAENTMLATGVREYEQGDRLSTIDWKATARKGTLISKEFEKMSDLEEVLIFDGVDPTDFEERTGFMASMILSYLNQHKPASFIHGGSSSRLKELHGGAQHERGWLAYFARVQPIRNGKLTIPKGLSHAVTVISSSMTSELIQEVQAKVSPQTKVTLFIIQSKQDGRGYVNIPRWDVHFIQFPNPRSVREVKKQ</sequence>
<dbReference type="RefSeq" id="WP_025908435.1">
    <property type="nucleotide sequence ID" value="NZ_KQ758719.1"/>
</dbReference>
<name>A0A0V8JHP8_9BACI</name>
<dbReference type="AlphaFoldDB" id="A0A0V8JHP8"/>
<accession>A0A0V8JHP8</accession>
<feature type="domain" description="DUF58" evidence="2">
    <location>
        <begin position="200"/>
        <end position="249"/>
    </location>
</feature>
<proteinExistence type="predicted"/>
<feature type="transmembrane region" description="Helical" evidence="1">
    <location>
        <begin position="36"/>
        <end position="57"/>
    </location>
</feature>
<keyword evidence="1" id="KW-1133">Transmembrane helix</keyword>
<gene>
    <name evidence="3" type="ORF">AS180_19970</name>
</gene>
<keyword evidence="1" id="KW-0812">Transmembrane</keyword>
<reference evidence="3 4" key="1">
    <citation type="submission" date="2015-11" db="EMBL/GenBank/DDBJ databases">
        <title>Bacillus caseinolyticus sp nov.</title>
        <authorList>
            <person name="Dastager S.G."/>
            <person name="Mawlankar R."/>
        </authorList>
    </citation>
    <scope>NUCLEOTIDE SEQUENCE [LARGE SCALE GENOMIC DNA]</scope>
    <source>
        <strain evidence="3 4">SGD-V-76</strain>
    </source>
</reference>
<dbReference type="EMBL" id="LNQP01000105">
    <property type="protein sequence ID" value="KSU86192.1"/>
    <property type="molecule type" value="Genomic_DNA"/>
</dbReference>
<dbReference type="PANTHER" id="PTHR34351:SF2">
    <property type="entry name" value="DUF58 DOMAIN-CONTAINING PROTEIN"/>
    <property type="match status" value="1"/>
</dbReference>
<dbReference type="Pfam" id="PF01882">
    <property type="entry name" value="DUF58"/>
    <property type="match status" value="1"/>
</dbReference>
<evidence type="ECO:0000313" key="4">
    <source>
        <dbReference type="Proteomes" id="UP000053681"/>
    </source>
</evidence>
<keyword evidence="4" id="KW-1185">Reference proteome</keyword>
<protein>
    <recommendedName>
        <fullName evidence="2">DUF58 domain-containing protein</fullName>
    </recommendedName>
</protein>
<evidence type="ECO:0000256" key="1">
    <source>
        <dbReference type="SAM" id="Phobius"/>
    </source>
</evidence>
<dbReference type="Proteomes" id="UP000053681">
    <property type="component" value="Unassembled WGS sequence"/>
</dbReference>
<comment type="caution">
    <text evidence="3">The sequence shown here is derived from an EMBL/GenBank/DDBJ whole genome shotgun (WGS) entry which is preliminary data.</text>
</comment>
<evidence type="ECO:0000313" key="3">
    <source>
        <dbReference type="EMBL" id="KSU86192.1"/>
    </source>
</evidence>